<evidence type="ECO:0000313" key="7">
    <source>
        <dbReference type="Proteomes" id="UP001140094"/>
    </source>
</evidence>
<evidence type="ECO:0000256" key="2">
    <source>
        <dbReference type="ARBA" id="ARBA00023242"/>
    </source>
</evidence>
<reference evidence="6" key="1">
    <citation type="submission" date="2022-07" db="EMBL/GenBank/DDBJ databases">
        <title>Phylogenomic reconstructions and comparative analyses of Kickxellomycotina fungi.</title>
        <authorList>
            <person name="Reynolds N.K."/>
            <person name="Stajich J.E."/>
            <person name="Barry K."/>
            <person name="Grigoriev I.V."/>
            <person name="Crous P."/>
            <person name="Smith M.E."/>
        </authorList>
    </citation>
    <scope>NUCLEOTIDE SEQUENCE</scope>
    <source>
        <strain evidence="6">NRRL 1565</strain>
    </source>
</reference>
<dbReference type="EMBL" id="JANBUO010000002">
    <property type="protein sequence ID" value="KAJ2809466.1"/>
    <property type="molecule type" value="Genomic_DNA"/>
</dbReference>
<keyword evidence="3" id="KW-0175">Coiled coil</keyword>
<dbReference type="PANTHER" id="PTHR13495:SF0">
    <property type="entry name" value="PSME3-INTERACTING PROTEIN"/>
    <property type="match status" value="1"/>
</dbReference>
<dbReference type="PANTHER" id="PTHR13495">
    <property type="entry name" value="NEFA-INTERACTING NUCLEAR PROTEIN NIP30"/>
    <property type="match status" value="1"/>
</dbReference>
<feature type="compositionally biased region" description="Basic and acidic residues" evidence="4">
    <location>
        <begin position="17"/>
        <end position="31"/>
    </location>
</feature>
<dbReference type="AlphaFoldDB" id="A0A9W8LWY7"/>
<sequence length="226" mass="25598">MSSTDPNSRFISESSIEEARKEREEAWKKAYEAGTAPTPAPNTDYDPRTLYERLQEQRSKKEDAYAESRRFANQIRKLDTDEIEFLDTVDELERKKQNEQKQSELLALAEFNSKVAERHKRPANTSIKRHNPKSNTSLKSTAVASKLTGVVRRRRSSGDSNQPITESATSDKDASNTCTPQSDDDNGKEDRKKRRKESQNTDCSDTATAEPNLLNMLASYASDESE</sequence>
<feature type="compositionally biased region" description="Polar residues" evidence="4">
    <location>
        <begin position="200"/>
        <end position="209"/>
    </location>
</feature>
<dbReference type="InterPro" id="IPR019331">
    <property type="entry name" value="FAM192A/Fyv6_N"/>
</dbReference>
<name>A0A9W8LWY7_9FUNG</name>
<accession>A0A9W8LWY7</accession>
<protein>
    <recommendedName>
        <fullName evidence="5">FAM192A/Fyv6 N-terminal domain-containing protein</fullName>
    </recommendedName>
</protein>
<dbReference type="Proteomes" id="UP001140094">
    <property type="component" value="Unassembled WGS sequence"/>
</dbReference>
<feature type="coiled-coil region" evidence="3">
    <location>
        <begin position="82"/>
        <end position="109"/>
    </location>
</feature>
<gene>
    <name evidence="6" type="ORF">H4R20_000086</name>
</gene>
<dbReference type="InterPro" id="IPR039845">
    <property type="entry name" value="FAM192A"/>
</dbReference>
<dbReference type="GO" id="GO:0005634">
    <property type="term" value="C:nucleus"/>
    <property type="evidence" value="ECO:0007669"/>
    <property type="project" value="UniProtKB-SubCell"/>
</dbReference>
<feature type="compositionally biased region" description="Polar residues" evidence="4">
    <location>
        <begin position="1"/>
        <end position="10"/>
    </location>
</feature>
<evidence type="ECO:0000256" key="1">
    <source>
        <dbReference type="ARBA" id="ARBA00004123"/>
    </source>
</evidence>
<comment type="subcellular location">
    <subcellularLocation>
        <location evidence="1">Nucleus</location>
    </subcellularLocation>
</comment>
<keyword evidence="2" id="KW-0539">Nucleus</keyword>
<proteinExistence type="predicted"/>
<comment type="caution">
    <text evidence="6">The sequence shown here is derived from an EMBL/GenBank/DDBJ whole genome shotgun (WGS) entry which is preliminary data.</text>
</comment>
<feature type="region of interest" description="Disordered" evidence="4">
    <location>
        <begin position="1"/>
        <end position="49"/>
    </location>
</feature>
<evidence type="ECO:0000256" key="4">
    <source>
        <dbReference type="SAM" id="MobiDB-lite"/>
    </source>
</evidence>
<feature type="compositionally biased region" description="Basic residues" evidence="4">
    <location>
        <begin position="117"/>
        <end position="132"/>
    </location>
</feature>
<dbReference type="Pfam" id="PF10187">
    <property type="entry name" value="FAM192A_Fyv6_N"/>
    <property type="match status" value="1"/>
</dbReference>
<feature type="compositionally biased region" description="Polar residues" evidence="4">
    <location>
        <begin position="159"/>
        <end position="168"/>
    </location>
</feature>
<feature type="region of interest" description="Disordered" evidence="4">
    <location>
        <begin position="111"/>
        <end position="213"/>
    </location>
</feature>
<evidence type="ECO:0000259" key="5">
    <source>
        <dbReference type="Pfam" id="PF10187"/>
    </source>
</evidence>
<feature type="domain" description="FAM192A/Fyv6 N-terminal" evidence="5">
    <location>
        <begin position="10"/>
        <end position="111"/>
    </location>
</feature>
<evidence type="ECO:0000256" key="3">
    <source>
        <dbReference type="SAM" id="Coils"/>
    </source>
</evidence>
<keyword evidence="7" id="KW-1185">Reference proteome</keyword>
<evidence type="ECO:0000313" key="6">
    <source>
        <dbReference type="EMBL" id="KAJ2809466.1"/>
    </source>
</evidence>
<feature type="compositionally biased region" description="Polar residues" evidence="4">
    <location>
        <begin position="133"/>
        <end position="143"/>
    </location>
</feature>
<dbReference type="OrthoDB" id="75720at2759"/>
<organism evidence="6 7">
    <name type="scientific">Coemansia guatemalensis</name>
    <dbReference type="NCBI Taxonomy" id="2761395"/>
    <lineage>
        <taxon>Eukaryota</taxon>
        <taxon>Fungi</taxon>
        <taxon>Fungi incertae sedis</taxon>
        <taxon>Zoopagomycota</taxon>
        <taxon>Kickxellomycotina</taxon>
        <taxon>Kickxellomycetes</taxon>
        <taxon>Kickxellales</taxon>
        <taxon>Kickxellaceae</taxon>
        <taxon>Coemansia</taxon>
    </lineage>
</organism>